<dbReference type="AlphaFoldDB" id="A0A4P6HGS3"/>
<reference evidence="4 5" key="1">
    <citation type="submission" date="2018-02" db="EMBL/GenBank/DDBJ databases">
        <title>Genome sequence of Desulfovibrio carbinolicus DSM 3852.</title>
        <authorList>
            <person name="Wilbanks E."/>
            <person name="Skennerton C.T."/>
            <person name="Orphan V.J."/>
        </authorList>
    </citation>
    <scope>NUCLEOTIDE SEQUENCE [LARGE SCALE GENOMIC DNA]</scope>
    <source>
        <strain evidence="4 5">DSM 3852</strain>
    </source>
</reference>
<gene>
    <name evidence="4" type="ORF">C3Y92_03105</name>
</gene>
<feature type="chain" id="PRO_5020529069" description="VCBS repeat-containing protein" evidence="3">
    <location>
        <begin position="24"/>
        <end position="555"/>
    </location>
</feature>
<dbReference type="KEGG" id="dcb:C3Y92_03105"/>
<evidence type="ECO:0000313" key="4">
    <source>
        <dbReference type="EMBL" id="QAZ66283.1"/>
    </source>
</evidence>
<dbReference type="Pfam" id="PF13517">
    <property type="entry name" value="FG-GAP_3"/>
    <property type="match status" value="1"/>
</dbReference>
<keyword evidence="1 3" id="KW-0732">Signal</keyword>
<evidence type="ECO:0000256" key="1">
    <source>
        <dbReference type="ARBA" id="ARBA00022729"/>
    </source>
</evidence>
<dbReference type="InterPro" id="IPR028994">
    <property type="entry name" value="Integrin_alpha_N"/>
</dbReference>
<dbReference type="InterPro" id="IPR013517">
    <property type="entry name" value="FG-GAP"/>
</dbReference>
<dbReference type="Gene3D" id="2.130.10.130">
    <property type="entry name" value="Integrin alpha, N-terminal"/>
    <property type="match status" value="1"/>
</dbReference>
<dbReference type="OrthoDB" id="5422153at2"/>
<dbReference type="EMBL" id="CP026538">
    <property type="protein sequence ID" value="QAZ66283.1"/>
    <property type="molecule type" value="Genomic_DNA"/>
</dbReference>
<sequence>MTLFRRLVLLVAALTCLSATALAAEVKTFAVAPFTVHGPEKYQYLSQGVQSMLESRMNWPGHLAPMDKAKAGAKLAKAPASEAEAKKTAAELGVDFLAYGSVTISGEQASVDIMVVGRDGKKWPKSLSAKIADLIPAMERTAQALNNEIFQRPSQAASGSQGGAPGSQLNSDFVVNQTGADGQKAYLNPSFRYAGPTETAGVWRSQSMPLVSRGIAIADFNGDGQQEVAILAQNSVEVFNYKDRQLMPIAKYATSPNLNLLNVSAMDINGDGKAEIIVSTSYFKEPRSFILSLEGNKLTELYKDIKLYLNVAAVAPDFNRQLVGSKGETKELFVPGVHNVIFAGGQPQLSTRLPLPTKANPFNFAYLPEKSGYKVLINDDQDRIVVYTAKGERIAATEEQYCGSAIGLEYDPLMAPMEKPKTDHLWTYYYIPLPMIVANLDKDDRYEVLVSKNISLAAQFFETFRTFSQGEIHALYWDGVGMNLLWKTRRIKGTVTGYALADIDNDGQKEMVVCLNTWPGAAGVYARRTIVLAYKLDASGMSQPGEFGIDKEAGE</sequence>
<keyword evidence="5" id="KW-1185">Reference proteome</keyword>
<dbReference type="RefSeq" id="WP_129349412.1">
    <property type="nucleotide sequence ID" value="NZ_CP026538.1"/>
</dbReference>
<evidence type="ECO:0008006" key="6">
    <source>
        <dbReference type="Google" id="ProtNLM"/>
    </source>
</evidence>
<accession>A0A4P6HGS3</accession>
<evidence type="ECO:0000256" key="2">
    <source>
        <dbReference type="SAM" id="MobiDB-lite"/>
    </source>
</evidence>
<feature type="signal peptide" evidence="3">
    <location>
        <begin position="1"/>
        <end position="23"/>
    </location>
</feature>
<feature type="region of interest" description="Disordered" evidence="2">
    <location>
        <begin position="153"/>
        <end position="173"/>
    </location>
</feature>
<dbReference type="Proteomes" id="UP000293296">
    <property type="component" value="Chromosome"/>
</dbReference>
<name>A0A4P6HGS3_9BACT</name>
<protein>
    <recommendedName>
        <fullName evidence="6">VCBS repeat-containing protein</fullName>
    </recommendedName>
</protein>
<proteinExistence type="predicted"/>
<organism evidence="4 5">
    <name type="scientific">Solidesulfovibrio carbinolicus</name>
    <dbReference type="NCBI Taxonomy" id="296842"/>
    <lineage>
        <taxon>Bacteria</taxon>
        <taxon>Pseudomonadati</taxon>
        <taxon>Thermodesulfobacteriota</taxon>
        <taxon>Desulfovibrionia</taxon>
        <taxon>Desulfovibrionales</taxon>
        <taxon>Desulfovibrionaceae</taxon>
        <taxon>Solidesulfovibrio</taxon>
    </lineage>
</organism>
<evidence type="ECO:0000256" key="3">
    <source>
        <dbReference type="SAM" id="SignalP"/>
    </source>
</evidence>
<dbReference type="SUPFAM" id="SSF69318">
    <property type="entry name" value="Integrin alpha N-terminal domain"/>
    <property type="match status" value="1"/>
</dbReference>
<evidence type="ECO:0000313" key="5">
    <source>
        <dbReference type="Proteomes" id="UP000293296"/>
    </source>
</evidence>